<reference evidence="12" key="1">
    <citation type="submission" date="2023-07" db="EMBL/GenBank/DDBJ databases">
        <title>Conexibacter stalactiti sp. nov., isolated from stalactites in a lava cave and emended description of the genus Conexibacter.</title>
        <authorList>
            <person name="Lee S.D."/>
        </authorList>
    </citation>
    <scope>NUCLEOTIDE SEQUENCE [LARGE SCALE GENOMIC DNA]</scope>
    <source>
        <strain evidence="12">KCTC 39840</strain>
    </source>
</reference>
<keyword evidence="6 9" id="KW-1133">Transmembrane helix</keyword>
<dbReference type="InterPro" id="IPR038770">
    <property type="entry name" value="Na+/solute_symporter_sf"/>
</dbReference>
<feature type="transmembrane region" description="Helical" evidence="9">
    <location>
        <begin position="219"/>
        <end position="236"/>
    </location>
</feature>
<dbReference type="PANTHER" id="PTHR43562">
    <property type="entry name" value="NAPA-TYPE SODIUM/HYDROGEN ANTIPORTER"/>
    <property type="match status" value="1"/>
</dbReference>
<keyword evidence="8 9" id="KW-0472">Membrane</keyword>
<evidence type="ECO:0000256" key="9">
    <source>
        <dbReference type="SAM" id="Phobius"/>
    </source>
</evidence>
<evidence type="ECO:0000256" key="7">
    <source>
        <dbReference type="ARBA" id="ARBA00023065"/>
    </source>
</evidence>
<evidence type="ECO:0000256" key="4">
    <source>
        <dbReference type="ARBA" id="ARBA00022449"/>
    </source>
</evidence>
<dbReference type="Gene3D" id="1.20.1530.20">
    <property type="match status" value="1"/>
</dbReference>
<feature type="transmembrane region" description="Helical" evidence="9">
    <location>
        <begin position="360"/>
        <end position="381"/>
    </location>
</feature>
<feature type="transmembrane region" description="Helical" evidence="9">
    <location>
        <begin position="6"/>
        <end position="25"/>
    </location>
</feature>
<accession>A0ABU4HRE2</accession>
<comment type="caution">
    <text evidence="11">The sequence shown here is derived from an EMBL/GenBank/DDBJ whole genome shotgun (WGS) entry which is preliminary data.</text>
</comment>
<feature type="transmembrane region" description="Helical" evidence="9">
    <location>
        <begin position="301"/>
        <end position="323"/>
    </location>
</feature>
<feature type="transmembrane region" description="Helical" evidence="9">
    <location>
        <begin position="269"/>
        <end position="289"/>
    </location>
</feature>
<sequence length="403" mass="41670">MDATGVDAGSFLAIVAVAALAAVIAGMVATKLVVPVVVLELVLGIVIGPEVLGIAEADPFVDFFSNLGLGMLFFFAGYEIDFQRIKGQPLKLAGLGWLLSLVLAYALGGLLAAAGIVLSLLFVGSAMATTAIGTLIPILRDAGELKTRFGTYLLGAGAMGEFGPILLITLVFSTKTAIENALILIAFVIVAVLAGVIAVRSVGKGWDLVERTLETSSQLAIRVTVVIVFALAALAASLGLDLLLGGFVAGVILRLALRGREVEVLESKLTAVGYGFLIPFFFVASGINVDLGALIDDPVQFLKVPMFVVLFLIVRGVPALVLYRRVLAARDRAALAFFSATELPLVVAITTIAVEEGHMHSSTAASLIVAAICSTAIFPIVGLKLRASAPPEPAAPAAEPAPA</sequence>
<protein>
    <submittedName>
        <fullName evidence="11">Cation:proton antiporter</fullName>
    </submittedName>
</protein>
<evidence type="ECO:0000313" key="12">
    <source>
        <dbReference type="Proteomes" id="UP001284601"/>
    </source>
</evidence>
<evidence type="ECO:0000256" key="3">
    <source>
        <dbReference type="ARBA" id="ARBA00022448"/>
    </source>
</evidence>
<organism evidence="11 12">
    <name type="scientific">Conexibacter stalactiti</name>
    <dbReference type="NCBI Taxonomy" id="1940611"/>
    <lineage>
        <taxon>Bacteria</taxon>
        <taxon>Bacillati</taxon>
        <taxon>Actinomycetota</taxon>
        <taxon>Thermoleophilia</taxon>
        <taxon>Solirubrobacterales</taxon>
        <taxon>Conexibacteraceae</taxon>
        <taxon>Conexibacter</taxon>
    </lineage>
</organism>
<feature type="transmembrane region" description="Helical" evidence="9">
    <location>
        <begin position="120"/>
        <end position="139"/>
    </location>
</feature>
<evidence type="ECO:0000256" key="1">
    <source>
        <dbReference type="ARBA" id="ARBA00004141"/>
    </source>
</evidence>
<evidence type="ECO:0000256" key="8">
    <source>
        <dbReference type="ARBA" id="ARBA00023136"/>
    </source>
</evidence>
<dbReference type="EMBL" id="JAWSTH010000042">
    <property type="protein sequence ID" value="MDW5595857.1"/>
    <property type="molecule type" value="Genomic_DNA"/>
</dbReference>
<keyword evidence="3" id="KW-0813">Transport</keyword>
<evidence type="ECO:0000313" key="11">
    <source>
        <dbReference type="EMBL" id="MDW5595857.1"/>
    </source>
</evidence>
<comment type="subcellular location">
    <subcellularLocation>
        <location evidence="1">Membrane</location>
        <topology evidence="1">Multi-pass membrane protein</topology>
    </subcellularLocation>
</comment>
<keyword evidence="12" id="KW-1185">Reference proteome</keyword>
<dbReference type="Pfam" id="PF00999">
    <property type="entry name" value="Na_H_Exchanger"/>
    <property type="match status" value="1"/>
</dbReference>
<feature type="transmembrane region" description="Helical" evidence="9">
    <location>
        <begin position="335"/>
        <end position="354"/>
    </location>
</feature>
<evidence type="ECO:0000256" key="5">
    <source>
        <dbReference type="ARBA" id="ARBA00022692"/>
    </source>
</evidence>
<dbReference type="Proteomes" id="UP001284601">
    <property type="component" value="Unassembled WGS sequence"/>
</dbReference>
<name>A0ABU4HRE2_9ACTN</name>
<feature type="transmembrane region" description="Helical" evidence="9">
    <location>
        <begin position="60"/>
        <end position="80"/>
    </location>
</feature>
<keyword evidence="5 9" id="KW-0812">Transmembrane</keyword>
<keyword evidence="4" id="KW-0050">Antiport</keyword>
<dbReference type="RefSeq" id="WP_318598201.1">
    <property type="nucleotide sequence ID" value="NZ_JAWSTH010000042.1"/>
</dbReference>
<proteinExistence type="inferred from homology"/>
<dbReference type="InterPro" id="IPR006153">
    <property type="entry name" value="Cation/H_exchanger_TM"/>
</dbReference>
<feature type="domain" description="Cation/H+ exchanger transmembrane" evidence="10">
    <location>
        <begin position="20"/>
        <end position="380"/>
    </location>
</feature>
<feature type="transmembrane region" description="Helical" evidence="9">
    <location>
        <begin position="151"/>
        <end position="172"/>
    </location>
</feature>
<dbReference type="PANTHER" id="PTHR43562:SF1">
    <property type="entry name" value="NA(+)_H(+) ANTIPORTER YJBQ-RELATED"/>
    <property type="match status" value="1"/>
</dbReference>
<gene>
    <name evidence="11" type="ORF">R7226_16025</name>
</gene>
<evidence type="ECO:0000259" key="10">
    <source>
        <dbReference type="Pfam" id="PF00999"/>
    </source>
</evidence>
<feature type="transmembrane region" description="Helical" evidence="9">
    <location>
        <begin position="32"/>
        <end position="54"/>
    </location>
</feature>
<feature type="transmembrane region" description="Helical" evidence="9">
    <location>
        <begin position="92"/>
        <end position="114"/>
    </location>
</feature>
<keyword evidence="7" id="KW-0406">Ion transport</keyword>
<feature type="transmembrane region" description="Helical" evidence="9">
    <location>
        <begin position="178"/>
        <end position="199"/>
    </location>
</feature>
<evidence type="ECO:0000256" key="6">
    <source>
        <dbReference type="ARBA" id="ARBA00022989"/>
    </source>
</evidence>
<evidence type="ECO:0000256" key="2">
    <source>
        <dbReference type="ARBA" id="ARBA00005551"/>
    </source>
</evidence>
<comment type="similarity">
    <text evidence="2">Belongs to the monovalent cation:proton antiporter 2 (CPA2) transporter (TC 2.A.37) family.</text>
</comment>